<dbReference type="AlphaFoldDB" id="A0A6M8B6X2"/>
<evidence type="ECO:0000256" key="2">
    <source>
        <dbReference type="SAM" id="MobiDB-lite"/>
    </source>
</evidence>
<feature type="domain" description="HTH cro/C1-type" evidence="3">
    <location>
        <begin position="10"/>
        <end position="65"/>
    </location>
</feature>
<dbReference type="KEGG" id="theu:HPC62_13730"/>
<evidence type="ECO:0000313" key="4">
    <source>
        <dbReference type="EMBL" id="QKD83109.1"/>
    </source>
</evidence>
<dbReference type="RefSeq" id="WP_172356538.1">
    <property type="nucleotide sequence ID" value="NZ_CP053661.1"/>
</dbReference>
<dbReference type="GO" id="GO:0005829">
    <property type="term" value="C:cytosol"/>
    <property type="evidence" value="ECO:0007669"/>
    <property type="project" value="TreeGrafter"/>
</dbReference>
<evidence type="ECO:0000256" key="1">
    <source>
        <dbReference type="ARBA" id="ARBA00023125"/>
    </source>
</evidence>
<dbReference type="Pfam" id="PF01381">
    <property type="entry name" value="HTH_3"/>
    <property type="match status" value="1"/>
</dbReference>
<dbReference type="PANTHER" id="PTHR46797:SF1">
    <property type="entry name" value="METHYLPHOSPHONATE SYNTHASE"/>
    <property type="match status" value="1"/>
</dbReference>
<gene>
    <name evidence="4" type="ORF">HPC62_13730</name>
</gene>
<name>A0A6M8B6X2_9CYAN</name>
<protein>
    <submittedName>
        <fullName evidence="4">Helix-turn-helix transcriptional regulator</fullName>
    </submittedName>
</protein>
<dbReference type="InterPro" id="IPR050807">
    <property type="entry name" value="TransReg_Diox_bact_type"/>
</dbReference>
<dbReference type="GO" id="GO:0003700">
    <property type="term" value="F:DNA-binding transcription factor activity"/>
    <property type="evidence" value="ECO:0007669"/>
    <property type="project" value="TreeGrafter"/>
</dbReference>
<dbReference type="GO" id="GO:0003677">
    <property type="term" value="F:DNA binding"/>
    <property type="evidence" value="ECO:0007669"/>
    <property type="project" value="UniProtKB-KW"/>
</dbReference>
<keyword evidence="5" id="KW-1185">Reference proteome</keyword>
<accession>A0A6M8B6X2</accession>
<evidence type="ECO:0000259" key="3">
    <source>
        <dbReference type="PROSITE" id="PS50943"/>
    </source>
</evidence>
<sequence>MHTPEPRSRIAELRKAAGLTQLQLSQRVGVTETTIANWERGRGGLDWIVKLIRLCDALNCNLKDLIEDPATTAAPLLSLEEAQALMRPPAPTHPPAAETEAIAPPPPAPVAEPNALSLSEAQRLMGSPAPEPAPEATQQQPRSIG</sequence>
<evidence type="ECO:0000313" key="5">
    <source>
        <dbReference type="Proteomes" id="UP000505210"/>
    </source>
</evidence>
<keyword evidence="1" id="KW-0238">DNA-binding</keyword>
<reference evidence="4 5" key="1">
    <citation type="submission" date="2020-05" db="EMBL/GenBank/DDBJ databases">
        <title>Complete genome sequence of of a novel Thermoleptolyngbya strain isolated from hot springs of Ganzi, Sichuan China.</title>
        <authorList>
            <person name="Tang J."/>
            <person name="Daroch M."/>
            <person name="Li L."/>
            <person name="Waleron K."/>
            <person name="Waleron M."/>
            <person name="Waleron M."/>
        </authorList>
    </citation>
    <scope>NUCLEOTIDE SEQUENCE [LARGE SCALE GENOMIC DNA]</scope>
    <source>
        <strain evidence="4 5">PKUAC-SCTA183</strain>
    </source>
</reference>
<feature type="region of interest" description="Disordered" evidence="2">
    <location>
        <begin position="84"/>
        <end position="145"/>
    </location>
</feature>
<dbReference type="EMBL" id="CP053661">
    <property type="protein sequence ID" value="QKD83109.1"/>
    <property type="molecule type" value="Genomic_DNA"/>
</dbReference>
<dbReference type="PROSITE" id="PS50943">
    <property type="entry name" value="HTH_CROC1"/>
    <property type="match status" value="1"/>
</dbReference>
<dbReference type="SUPFAM" id="SSF47413">
    <property type="entry name" value="lambda repressor-like DNA-binding domains"/>
    <property type="match status" value="1"/>
</dbReference>
<dbReference type="InterPro" id="IPR001387">
    <property type="entry name" value="Cro/C1-type_HTH"/>
</dbReference>
<dbReference type="SMART" id="SM00530">
    <property type="entry name" value="HTH_XRE"/>
    <property type="match status" value="1"/>
</dbReference>
<feature type="compositionally biased region" description="Low complexity" evidence="2">
    <location>
        <begin position="134"/>
        <end position="145"/>
    </location>
</feature>
<dbReference type="InterPro" id="IPR010982">
    <property type="entry name" value="Lambda_DNA-bd_dom_sf"/>
</dbReference>
<dbReference type="Proteomes" id="UP000505210">
    <property type="component" value="Chromosome"/>
</dbReference>
<proteinExistence type="predicted"/>
<organism evidence="4 5">
    <name type="scientific">Thermoleptolyngbya sichuanensis A183</name>
    <dbReference type="NCBI Taxonomy" id="2737172"/>
    <lineage>
        <taxon>Bacteria</taxon>
        <taxon>Bacillati</taxon>
        <taxon>Cyanobacteriota</taxon>
        <taxon>Cyanophyceae</taxon>
        <taxon>Oculatellales</taxon>
        <taxon>Oculatellaceae</taxon>
        <taxon>Thermoleptolyngbya</taxon>
        <taxon>Thermoleptolyngbya sichuanensis</taxon>
    </lineage>
</organism>
<dbReference type="CDD" id="cd00093">
    <property type="entry name" value="HTH_XRE"/>
    <property type="match status" value="1"/>
</dbReference>
<dbReference type="PANTHER" id="PTHR46797">
    <property type="entry name" value="HTH-TYPE TRANSCRIPTIONAL REGULATOR"/>
    <property type="match status" value="1"/>
</dbReference>
<dbReference type="Gene3D" id="1.10.260.40">
    <property type="entry name" value="lambda repressor-like DNA-binding domains"/>
    <property type="match status" value="1"/>
</dbReference>